<dbReference type="Proteomes" id="UP000184330">
    <property type="component" value="Unassembled WGS sequence"/>
</dbReference>
<sequence>MSFVHSSLDHDSRSTKYATVSAYENTQQSLAREPSERVLWGINWKAPTKMVGLLVIGAGAALGHHFYYQSLDGKYVTADESKWDFKSQQWQLRYGTAFAFLAKTCLAASISVAYQQHIWTTLKRTPLSVSGINATFGAINDPFSFLNASFLSSVKIGFVLAALTWLMPLSALVTPATLTVVPSTTSTPQIMNVPMVDYTNISSLYNIDENIQNSDMNTVDNGVSPFLSRIMAATATSIEILPMVAIAPAANYSVQFSAPSFHCVTASANITTVIDKVLNCSTQYTKGGGFSLSFLAFTPEVNMMVDSGNNYYTYQKFFDTCIGGTPSMNDSGAFYCDGMSYFMGYNGTAGPGGAYIWVLSDGDYYSCSLEDTRFNVTFNATETLQTINIPYSFNYTGATLKDGHFVHGQVMSNWVSGVLFGWDSGVTSFRTQIIRSSLYASLKTNGKPQSGTDGIAETGIPASEKALANGLNMGQLIEELSRNLTLSLFSADVTWSPQGINTTVNIIANVNIYTYNVANLAMAYGIAIAVTVISVMIGMRALMVNGVSHGTSFSAIMCSTRNETLDNLTVGSSLAAEPLSEGVLATELKFGLLNGRGDAHGLIRRVGFGVAGEVDTLRKGAGCY</sequence>
<dbReference type="AlphaFoldDB" id="A0A1L7WED0"/>
<evidence type="ECO:0000256" key="1">
    <source>
        <dbReference type="SAM" id="Phobius"/>
    </source>
</evidence>
<keyword evidence="3" id="KW-1185">Reference proteome</keyword>
<dbReference type="PANTHER" id="PTHR35041:SF3">
    <property type="entry name" value="FORMYLMETHIONINE DEFORMYLASE-LIKE PROTEIN"/>
    <property type="match status" value="1"/>
</dbReference>
<gene>
    <name evidence="2" type="ORF">PAC_01025</name>
</gene>
<dbReference type="PANTHER" id="PTHR35041">
    <property type="entry name" value="MEDIATOR OF RNA POLYMERASE II TRANSCRIPTION SUBUNIT 1"/>
    <property type="match status" value="1"/>
</dbReference>
<accession>A0A1L7WED0</accession>
<feature type="transmembrane region" description="Helical" evidence="1">
    <location>
        <begin position="156"/>
        <end position="178"/>
    </location>
</feature>
<feature type="transmembrane region" description="Helical" evidence="1">
    <location>
        <begin position="521"/>
        <end position="542"/>
    </location>
</feature>
<evidence type="ECO:0000313" key="3">
    <source>
        <dbReference type="Proteomes" id="UP000184330"/>
    </source>
</evidence>
<organism evidence="2 3">
    <name type="scientific">Phialocephala subalpina</name>
    <dbReference type="NCBI Taxonomy" id="576137"/>
    <lineage>
        <taxon>Eukaryota</taxon>
        <taxon>Fungi</taxon>
        <taxon>Dikarya</taxon>
        <taxon>Ascomycota</taxon>
        <taxon>Pezizomycotina</taxon>
        <taxon>Leotiomycetes</taxon>
        <taxon>Helotiales</taxon>
        <taxon>Mollisiaceae</taxon>
        <taxon>Phialocephala</taxon>
        <taxon>Phialocephala fortinii species complex</taxon>
    </lineage>
</organism>
<keyword evidence="1" id="KW-0812">Transmembrane</keyword>
<feature type="transmembrane region" description="Helical" evidence="1">
    <location>
        <begin position="50"/>
        <end position="68"/>
    </location>
</feature>
<dbReference type="OrthoDB" id="5340195at2759"/>
<evidence type="ECO:0000313" key="2">
    <source>
        <dbReference type="EMBL" id="CZR51150.1"/>
    </source>
</evidence>
<name>A0A1L7WED0_9HELO</name>
<dbReference type="EMBL" id="FJOG01000001">
    <property type="protein sequence ID" value="CZR51150.1"/>
    <property type="molecule type" value="Genomic_DNA"/>
</dbReference>
<dbReference type="STRING" id="576137.A0A1L7WED0"/>
<feature type="transmembrane region" description="Helical" evidence="1">
    <location>
        <begin position="92"/>
        <end position="114"/>
    </location>
</feature>
<keyword evidence="1" id="KW-0472">Membrane</keyword>
<reference evidence="2 3" key="1">
    <citation type="submission" date="2016-03" db="EMBL/GenBank/DDBJ databases">
        <authorList>
            <person name="Ploux O."/>
        </authorList>
    </citation>
    <scope>NUCLEOTIDE SEQUENCE [LARGE SCALE GENOMIC DNA]</scope>
    <source>
        <strain evidence="2 3">UAMH 11012</strain>
    </source>
</reference>
<proteinExistence type="predicted"/>
<protein>
    <submittedName>
        <fullName evidence="2">Uncharacterized protein</fullName>
    </submittedName>
</protein>
<keyword evidence="1" id="KW-1133">Transmembrane helix</keyword>